<proteinExistence type="predicted"/>
<evidence type="ECO:0000259" key="1">
    <source>
        <dbReference type="PROSITE" id="PS50846"/>
    </source>
</evidence>
<dbReference type="PROSITE" id="PS50846">
    <property type="entry name" value="HMA_2"/>
    <property type="match status" value="1"/>
</dbReference>
<protein>
    <recommendedName>
        <fullName evidence="1">HMA domain-containing protein</fullName>
    </recommendedName>
</protein>
<accession>A0A8J3YF99</accession>
<evidence type="ECO:0000313" key="2">
    <source>
        <dbReference type="EMBL" id="GIJ06640.1"/>
    </source>
</evidence>
<dbReference type="SUPFAM" id="SSF55008">
    <property type="entry name" value="HMA, heavy metal-associated domain"/>
    <property type="match status" value="1"/>
</dbReference>
<comment type="caution">
    <text evidence="2">The sequence shown here is derived from an EMBL/GenBank/DDBJ whole genome shotgun (WGS) entry which is preliminary data.</text>
</comment>
<dbReference type="Gene3D" id="3.30.70.100">
    <property type="match status" value="1"/>
</dbReference>
<feature type="domain" description="HMA" evidence="1">
    <location>
        <begin position="5"/>
        <end position="71"/>
    </location>
</feature>
<organism evidence="2 3">
    <name type="scientific">Spirilliplanes yamanashiensis</name>
    <dbReference type="NCBI Taxonomy" id="42233"/>
    <lineage>
        <taxon>Bacteria</taxon>
        <taxon>Bacillati</taxon>
        <taxon>Actinomycetota</taxon>
        <taxon>Actinomycetes</taxon>
        <taxon>Micromonosporales</taxon>
        <taxon>Micromonosporaceae</taxon>
        <taxon>Spirilliplanes</taxon>
    </lineage>
</organism>
<name>A0A8J3YF99_9ACTN</name>
<dbReference type="EMBL" id="BOOY01000043">
    <property type="protein sequence ID" value="GIJ06640.1"/>
    <property type="molecule type" value="Genomic_DNA"/>
</dbReference>
<dbReference type="CDD" id="cd00371">
    <property type="entry name" value="HMA"/>
    <property type="match status" value="1"/>
</dbReference>
<dbReference type="GO" id="GO:0046872">
    <property type="term" value="F:metal ion binding"/>
    <property type="evidence" value="ECO:0007669"/>
    <property type="project" value="InterPro"/>
</dbReference>
<dbReference type="InterPro" id="IPR006121">
    <property type="entry name" value="HMA_dom"/>
</dbReference>
<gene>
    <name evidence="2" type="ORF">Sya03_59920</name>
</gene>
<keyword evidence="3" id="KW-1185">Reference proteome</keyword>
<dbReference type="Pfam" id="PF00403">
    <property type="entry name" value="HMA"/>
    <property type="match status" value="1"/>
</dbReference>
<dbReference type="AlphaFoldDB" id="A0A8J3YF99"/>
<sequence length="75" mass="8011">MGTTVTHMFVVDGMHCASCGMLIDDTLEDLAGVRSAQTAVRRRILTVRLDPAVITPDDVVSAVVELGYTARPASH</sequence>
<reference evidence="2" key="1">
    <citation type="submission" date="2021-01" db="EMBL/GenBank/DDBJ databases">
        <title>Whole genome shotgun sequence of Spirilliplanes yamanashiensis NBRC 15828.</title>
        <authorList>
            <person name="Komaki H."/>
            <person name="Tamura T."/>
        </authorList>
    </citation>
    <scope>NUCLEOTIDE SEQUENCE</scope>
    <source>
        <strain evidence="2">NBRC 15828</strain>
    </source>
</reference>
<dbReference type="Proteomes" id="UP000652013">
    <property type="component" value="Unassembled WGS sequence"/>
</dbReference>
<evidence type="ECO:0000313" key="3">
    <source>
        <dbReference type="Proteomes" id="UP000652013"/>
    </source>
</evidence>
<dbReference type="InterPro" id="IPR036163">
    <property type="entry name" value="HMA_dom_sf"/>
</dbReference>